<evidence type="ECO:0000256" key="3">
    <source>
        <dbReference type="ARBA" id="ARBA00023163"/>
    </source>
</evidence>
<name>A0A9X3CFZ1_9VIBR</name>
<protein>
    <submittedName>
        <fullName evidence="5">AraC family transcriptional regulator</fullName>
    </submittedName>
</protein>
<gene>
    <name evidence="5" type="ORF">MD483_14520</name>
</gene>
<dbReference type="InterPro" id="IPR009057">
    <property type="entry name" value="Homeodomain-like_sf"/>
</dbReference>
<comment type="caution">
    <text evidence="5">The sequence shown here is derived from an EMBL/GenBank/DDBJ whole genome shotgun (WGS) entry which is preliminary data.</text>
</comment>
<dbReference type="GO" id="GO:0003700">
    <property type="term" value="F:DNA-binding transcription factor activity"/>
    <property type="evidence" value="ECO:0007669"/>
    <property type="project" value="InterPro"/>
</dbReference>
<feature type="domain" description="HTH araC/xylS-type" evidence="4">
    <location>
        <begin position="230"/>
        <end position="328"/>
    </location>
</feature>
<accession>A0A9X3CFZ1</accession>
<organism evidence="5 6">
    <name type="scientific">Vibrio paucivorans</name>
    <dbReference type="NCBI Taxonomy" id="2829489"/>
    <lineage>
        <taxon>Bacteria</taxon>
        <taxon>Pseudomonadati</taxon>
        <taxon>Pseudomonadota</taxon>
        <taxon>Gammaproteobacteria</taxon>
        <taxon>Vibrionales</taxon>
        <taxon>Vibrionaceae</taxon>
        <taxon>Vibrio</taxon>
    </lineage>
</organism>
<keyword evidence="3" id="KW-0804">Transcription</keyword>
<dbReference type="InterPro" id="IPR032687">
    <property type="entry name" value="AraC-type_N"/>
</dbReference>
<evidence type="ECO:0000256" key="2">
    <source>
        <dbReference type="ARBA" id="ARBA00023125"/>
    </source>
</evidence>
<dbReference type="PANTHER" id="PTHR47894:SF1">
    <property type="entry name" value="HTH-TYPE TRANSCRIPTIONAL REGULATOR VQSM"/>
    <property type="match status" value="1"/>
</dbReference>
<dbReference type="PANTHER" id="PTHR47894">
    <property type="entry name" value="HTH-TYPE TRANSCRIPTIONAL REGULATOR GADX"/>
    <property type="match status" value="1"/>
</dbReference>
<evidence type="ECO:0000256" key="1">
    <source>
        <dbReference type="ARBA" id="ARBA00023015"/>
    </source>
</evidence>
<dbReference type="GO" id="GO:0005829">
    <property type="term" value="C:cytosol"/>
    <property type="evidence" value="ECO:0007669"/>
    <property type="project" value="TreeGrafter"/>
</dbReference>
<evidence type="ECO:0000313" key="6">
    <source>
        <dbReference type="Proteomes" id="UP001155586"/>
    </source>
</evidence>
<keyword evidence="6" id="KW-1185">Reference proteome</keyword>
<dbReference type="Pfam" id="PF12625">
    <property type="entry name" value="Arabinose_bd"/>
    <property type="match status" value="1"/>
</dbReference>
<sequence length="331" mass="37239">MRRASRFTIPPNWKVFFNDLGIEIHQVLAHAGLPSGLFDNDKVQLTTEQYFQFWLGIESAYGDQMPLKFADAFSLESCDVPIYAAVCSPNLNAALERLREYKPLIGPMILDIDANQSTTHLTLGCYGYNGKLPKILSLVEIVFFTQLARIATRQRIEPLRVTLPEPPNNLKGYEEYLGCKITQGDLATIEFRTSDANAPFLTDNQAMLALFDKELNQKLEALQQDDSVTNRVSRILASSLPQGESNIEGVAAQMAVSKRTLQRKLAAEEQSFQTVLQQVRYNLAEHYLKQTQLPILEVSFLLGFQESNSFIRAYSSWTGSSPTQARNACHH</sequence>
<dbReference type="GO" id="GO:0000976">
    <property type="term" value="F:transcription cis-regulatory region binding"/>
    <property type="evidence" value="ECO:0007669"/>
    <property type="project" value="TreeGrafter"/>
</dbReference>
<dbReference type="PROSITE" id="PS01124">
    <property type="entry name" value="HTH_ARAC_FAMILY_2"/>
    <property type="match status" value="1"/>
</dbReference>
<evidence type="ECO:0000313" key="5">
    <source>
        <dbReference type="EMBL" id="MCW8335032.1"/>
    </source>
</evidence>
<keyword evidence="2" id="KW-0238">DNA-binding</keyword>
<dbReference type="Gene3D" id="1.10.10.60">
    <property type="entry name" value="Homeodomain-like"/>
    <property type="match status" value="1"/>
</dbReference>
<dbReference type="SMART" id="SM00342">
    <property type="entry name" value="HTH_ARAC"/>
    <property type="match status" value="1"/>
</dbReference>
<dbReference type="SUPFAM" id="SSF46689">
    <property type="entry name" value="Homeodomain-like"/>
    <property type="match status" value="1"/>
</dbReference>
<dbReference type="AlphaFoldDB" id="A0A9X3CFZ1"/>
<reference evidence="5" key="1">
    <citation type="submission" date="2022-02" db="EMBL/GenBank/DDBJ databases">
        <title>Vibrio sp. nov., a new bacterium isolated from Bohai sea, China.</title>
        <authorList>
            <person name="Yuan Y."/>
        </authorList>
    </citation>
    <scope>NUCLEOTIDE SEQUENCE</scope>
    <source>
        <strain evidence="5">DBSS07</strain>
    </source>
</reference>
<keyword evidence="1" id="KW-0805">Transcription regulation</keyword>
<dbReference type="InterPro" id="IPR018060">
    <property type="entry name" value="HTH_AraC"/>
</dbReference>
<evidence type="ECO:0000259" key="4">
    <source>
        <dbReference type="PROSITE" id="PS01124"/>
    </source>
</evidence>
<dbReference type="Pfam" id="PF12833">
    <property type="entry name" value="HTH_18"/>
    <property type="match status" value="1"/>
</dbReference>
<proteinExistence type="predicted"/>
<dbReference type="EMBL" id="JAKRRX010000088">
    <property type="protein sequence ID" value="MCW8335032.1"/>
    <property type="molecule type" value="Genomic_DNA"/>
</dbReference>
<dbReference type="Proteomes" id="UP001155586">
    <property type="component" value="Unassembled WGS sequence"/>
</dbReference>
<dbReference type="RefSeq" id="WP_265688312.1">
    <property type="nucleotide sequence ID" value="NZ_JAKRRX010000088.1"/>
</dbReference>